<dbReference type="Proteomes" id="UP000523447">
    <property type="component" value="Unassembled WGS sequence"/>
</dbReference>
<proteinExistence type="predicted"/>
<organism evidence="2 3">
    <name type="scientific">Nocardia veterana</name>
    <dbReference type="NCBI Taxonomy" id="132249"/>
    <lineage>
        <taxon>Bacteria</taxon>
        <taxon>Bacillati</taxon>
        <taxon>Actinomycetota</taxon>
        <taxon>Actinomycetes</taxon>
        <taxon>Mycobacteriales</taxon>
        <taxon>Nocardiaceae</taxon>
        <taxon>Nocardia</taxon>
    </lineage>
</organism>
<feature type="transmembrane region" description="Helical" evidence="1">
    <location>
        <begin position="103"/>
        <end position="128"/>
    </location>
</feature>
<keyword evidence="3" id="KW-1185">Reference proteome</keyword>
<dbReference type="InterPro" id="IPR046862">
    <property type="entry name" value="Rhomboid_2"/>
</dbReference>
<dbReference type="Pfam" id="PF20401">
    <property type="entry name" value="Rhomboid_2"/>
    <property type="match status" value="1"/>
</dbReference>
<dbReference type="AlphaFoldDB" id="A0A7X6LZH3"/>
<keyword evidence="1" id="KW-0472">Membrane</keyword>
<gene>
    <name evidence="2" type="ORF">HGA07_17405</name>
</gene>
<feature type="transmembrane region" description="Helical" evidence="1">
    <location>
        <begin position="140"/>
        <end position="161"/>
    </location>
</feature>
<reference evidence="2 3" key="1">
    <citation type="submission" date="2020-04" db="EMBL/GenBank/DDBJ databases">
        <title>MicrobeNet Type strains.</title>
        <authorList>
            <person name="Nicholson A.C."/>
        </authorList>
    </citation>
    <scope>NUCLEOTIDE SEQUENCE [LARGE SCALE GENOMIC DNA]</scope>
    <source>
        <strain evidence="2 3">DSM 44445</strain>
    </source>
</reference>
<keyword evidence="1" id="KW-1133">Transmembrane helix</keyword>
<sequence length="235" mass="26647">MGHRRTRRTADRTAAVLRYVRSAPWTFGWLAVLLLTTVVQHAVPRSELKVLLGERSTNLSHLHSDPVHVLVTSLLWIDGYFWLPYLILYCVFHAPAERWLGALRWASVGLVAHVTATYISEGLLAWAIRHGHADPAMVDVRDIGVSYFLAGIIGVLTYHIAYPWRWWYLLGATACFATPPLIHLTFTGIGHLSAFLIGSACYPITRSRSAPLWEPRRSRARAGRPTGWFRKAKWR</sequence>
<evidence type="ECO:0000313" key="2">
    <source>
        <dbReference type="EMBL" id="NKY87401.1"/>
    </source>
</evidence>
<evidence type="ECO:0000256" key="1">
    <source>
        <dbReference type="SAM" id="Phobius"/>
    </source>
</evidence>
<evidence type="ECO:0000313" key="3">
    <source>
        <dbReference type="Proteomes" id="UP000523447"/>
    </source>
</evidence>
<comment type="caution">
    <text evidence="2">The sequence shown here is derived from an EMBL/GenBank/DDBJ whole genome shotgun (WGS) entry which is preliminary data.</text>
</comment>
<feature type="transmembrane region" description="Helical" evidence="1">
    <location>
        <begin position="65"/>
        <end position="83"/>
    </location>
</feature>
<keyword evidence="1" id="KW-0812">Transmembrane</keyword>
<dbReference type="RefSeq" id="WP_051031439.1">
    <property type="nucleotide sequence ID" value="NZ_CAWPHS010000009.1"/>
</dbReference>
<dbReference type="EMBL" id="JAAXPE010000017">
    <property type="protein sequence ID" value="NKY87401.1"/>
    <property type="molecule type" value="Genomic_DNA"/>
</dbReference>
<name>A0A7X6LZH3_9NOCA</name>
<protein>
    <submittedName>
        <fullName evidence="2">Uncharacterized protein</fullName>
    </submittedName>
</protein>
<accession>A0A7X6LZH3</accession>
<feature type="transmembrane region" description="Helical" evidence="1">
    <location>
        <begin position="26"/>
        <end position="44"/>
    </location>
</feature>